<dbReference type="AlphaFoldDB" id="A0A5J4W4X5"/>
<proteinExistence type="predicted"/>
<accession>A0A5J4W4X5</accession>
<dbReference type="EMBL" id="SNRW01003390">
    <property type="protein sequence ID" value="KAA6389981.1"/>
    <property type="molecule type" value="Genomic_DNA"/>
</dbReference>
<dbReference type="SUPFAM" id="SSF56672">
    <property type="entry name" value="DNA/RNA polymerases"/>
    <property type="match status" value="1"/>
</dbReference>
<reference evidence="1 2" key="1">
    <citation type="submission" date="2019-03" db="EMBL/GenBank/DDBJ databases">
        <title>Single cell metagenomics reveals metabolic interactions within the superorganism composed of flagellate Streblomastix strix and complex community of Bacteroidetes bacteria on its surface.</title>
        <authorList>
            <person name="Treitli S.C."/>
            <person name="Kolisko M."/>
            <person name="Husnik F."/>
            <person name="Keeling P."/>
            <person name="Hampl V."/>
        </authorList>
    </citation>
    <scope>NUCLEOTIDE SEQUENCE [LARGE SCALE GENOMIC DNA]</scope>
    <source>
        <strain evidence="1">ST1C</strain>
    </source>
</reference>
<protein>
    <submittedName>
        <fullName evidence="1">Uncharacterized protein</fullName>
    </submittedName>
</protein>
<dbReference type="Proteomes" id="UP000324800">
    <property type="component" value="Unassembled WGS sequence"/>
</dbReference>
<evidence type="ECO:0000313" key="2">
    <source>
        <dbReference type="Proteomes" id="UP000324800"/>
    </source>
</evidence>
<comment type="caution">
    <text evidence="1">The sequence shown here is derived from an EMBL/GenBank/DDBJ whole genome shotgun (WGS) entry which is preliminary data.</text>
</comment>
<name>A0A5J4W4X5_9EUKA</name>
<gene>
    <name evidence="1" type="ORF">EZS28_014488</name>
</gene>
<evidence type="ECO:0000313" key="1">
    <source>
        <dbReference type="EMBL" id="KAA6389981.1"/>
    </source>
</evidence>
<dbReference type="InterPro" id="IPR043502">
    <property type="entry name" value="DNA/RNA_pol_sf"/>
</dbReference>
<sequence>MKRTDYVRDLIRTRQRATSLYLKLAFHHLIAYPPYRPYLAFEIMGKVYQKKAIPFGILHSKIFFVQTLVTVLTKILEGFGRIIAQEKYENESKQLLNFQGCAGDLERMYLKMTNPRRQELSFQLKRFINQILKSVPNQDQIQESKKKKTELIAEYINEKRINDIRREKC</sequence>
<organism evidence="1 2">
    <name type="scientific">Streblomastix strix</name>
    <dbReference type="NCBI Taxonomy" id="222440"/>
    <lineage>
        <taxon>Eukaryota</taxon>
        <taxon>Metamonada</taxon>
        <taxon>Preaxostyla</taxon>
        <taxon>Oxymonadida</taxon>
        <taxon>Streblomastigidae</taxon>
        <taxon>Streblomastix</taxon>
    </lineage>
</organism>